<comment type="similarity">
    <text evidence="2 7">Belongs to the class-I pyridoxal-phosphate-dependent aminotransferase family.</text>
</comment>
<dbReference type="PRINTS" id="PR00799">
    <property type="entry name" value="TRANSAMINASE"/>
</dbReference>
<dbReference type="Pfam" id="PF00155">
    <property type="entry name" value="Aminotran_1_2"/>
    <property type="match status" value="1"/>
</dbReference>
<evidence type="ECO:0000313" key="9">
    <source>
        <dbReference type="EMBL" id="SFZ80647.1"/>
    </source>
</evidence>
<keyword evidence="4 7" id="KW-0032">Aminotransferase</keyword>
<dbReference type="Gene3D" id="3.90.1150.10">
    <property type="entry name" value="Aspartate Aminotransferase, domain 1"/>
    <property type="match status" value="1"/>
</dbReference>
<dbReference type="Proteomes" id="UP000183447">
    <property type="component" value="Unassembled WGS sequence"/>
</dbReference>
<evidence type="ECO:0000256" key="6">
    <source>
        <dbReference type="ARBA" id="ARBA00022898"/>
    </source>
</evidence>
<evidence type="ECO:0000256" key="2">
    <source>
        <dbReference type="ARBA" id="ARBA00007441"/>
    </source>
</evidence>
<dbReference type="EC" id="2.6.1.-" evidence="7"/>
<dbReference type="GO" id="GO:0030170">
    <property type="term" value="F:pyridoxal phosphate binding"/>
    <property type="evidence" value="ECO:0007669"/>
    <property type="project" value="InterPro"/>
</dbReference>
<evidence type="ECO:0000256" key="5">
    <source>
        <dbReference type="ARBA" id="ARBA00022679"/>
    </source>
</evidence>
<dbReference type="STRING" id="665118.SAMN02983003_0047"/>
<dbReference type="GO" id="GO:0004069">
    <property type="term" value="F:L-aspartate:2-oxoglutarate aminotransferase activity"/>
    <property type="evidence" value="ECO:0007669"/>
    <property type="project" value="TreeGrafter"/>
</dbReference>
<gene>
    <name evidence="9" type="ORF">SAMN02983003_0047</name>
</gene>
<dbReference type="EMBL" id="FPKU01000001">
    <property type="protein sequence ID" value="SFZ80647.1"/>
    <property type="molecule type" value="Genomic_DNA"/>
</dbReference>
<evidence type="ECO:0000313" key="10">
    <source>
        <dbReference type="Proteomes" id="UP000183447"/>
    </source>
</evidence>
<dbReference type="PANTHER" id="PTHR11879">
    <property type="entry name" value="ASPARTATE AMINOTRANSFERASE"/>
    <property type="match status" value="1"/>
</dbReference>
<keyword evidence="6" id="KW-0663">Pyridoxal phosphate</keyword>
<dbReference type="OrthoDB" id="9766445at2"/>
<evidence type="ECO:0000256" key="4">
    <source>
        <dbReference type="ARBA" id="ARBA00022576"/>
    </source>
</evidence>
<dbReference type="RefSeq" id="WP_072338432.1">
    <property type="nucleotide sequence ID" value="NZ_FPKU01000001.1"/>
</dbReference>
<evidence type="ECO:0000256" key="3">
    <source>
        <dbReference type="ARBA" id="ARBA00011738"/>
    </source>
</evidence>
<dbReference type="AlphaFoldDB" id="A0A1K2HS42"/>
<dbReference type="PROSITE" id="PS00105">
    <property type="entry name" value="AA_TRANSFER_CLASS_1"/>
    <property type="match status" value="1"/>
</dbReference>
<dbReference type="SUPFAM" id="SSF53383">
    <property type="entry name" value="PLP-dependent transferases"/>
    <property type="match status" value="1"/>
</dbReference>
<dbReference type="InterPro" id="IPR015422">
    <property type="entry name" value="PyrdxlP-dep_Trfase_small"/>
</dbReference>
<organism evidence="9 10">
    <name type="scientific">Devosia enhydra</name>
    <dbReference type="NCBI Taxonomy" id="665118"/>
    <lineage>
        <taxon>Bacteria</taxon>
        <taxon>Pseudomonadati</taxon>
        <taxon>Pseudomonadota</taxon>
        <taxon>Alphaproteobacteria</taxon>
        <taxon>Hyphomicrobiales</taxon>
        <taxon>Devosiaceae</taxon>
        <taxon>Devosia</taxon>
    </lineage>
</organism>
<dbReference type="InterPro" id="IPR015421">
    <property type="entry name" value="PyrdxlP-dep_Trfase_major"/>
</dbReference>
<evidence type="ECO:0000259" key="8">
    <source>
        <dbReference type="Pfam" id="PF00155"/>
    </source>
</evidence>
<protein>
    <recommendedName>
        <fullName evidence="7">Aminotransferase</fullName>
        <ecNumber evidence="7">2.6.1.-</ecNumber>
    </recommendedName>
</protein>
<dbReference type="InterPro" id="IPR004839">
    <property type="entry name" value="Aminotransferase_I/II_large"/>
</dbReference>
<keyword evidence="10" id="KW-1185">Reference proteome</keyword>
<dbReference type="InterPro" id="IPR015424">
    <property type="entry name" value="PyrdxlP-dep_Trfase"/>
</dbReference>
<dbReference type="Gene3D" id="3.40.640.10">
    <property type="entry name" value="Type I PLP-dependent aspartate aminotransferase-like (Major domain)"/>
    <property type="match status" value="1"/>
</dbReference>
<proteinExistence type="inferred from homology"/>
<feature type="domain" description="Aminotransferase class I/classII large" evidence="8">
    <location>
        <begin position="28"/>
        <end position="384"/>
    </location>
</feature>
<keyword evidence="5 7" id="KW-0808">Transferase</keyword>
<sequence>MLEALTAPPPDKILSLMDLFRADTRPERIDLGVGVYRDAQGLTPILDVVRRAEARLDAAATTKAYVGPAGDPRFVELVRDLAFGSDAPVDRLRGIQTTGGAGALRLLAGLIARARPGATVHLPDPTWVNHAALLADAGLKLSRYRYYDPATGGVALENMLEDIAAMASGDVIMLHGCCHNPTGADPSREDWQKIADAIAEREIFAFIDLAYQGFGDGLEADAWATRLLIRTLPQLVVAYSCSKNFGIYRDRAGAAFILARTPAEADIARAQLTVQSRIAYSMPPDHGAALVRDILADPASAALWRADVEAMRNRIASTRAALAAALVSLGHPGLRGLGAQKGMFSLLPLTPAQVARMRETFGIYMVDDGRINLAGLQISQIPVLKRALEAIL</sequence>
<comment type="subunit">
    <text evidence="3">Homodimer.</text>
</comment>
<dbReference type="NCBIfam" id="NF006719">
    <property type="entry name" value="PRK09257.1"/>
    <property type="match status" value="1"/>
</dbReference>
<evidence type="ECO:0000256" key="1">
    <source>
        <dbReference type="ARBA" id="ARBA00001933"/>
    </source>
</evidence>
<dbReference type="InterPro" id="IPR004838">
    <property type="entry name" value="NHTrfase_class1_PyrdxlP-BS"/>
</dbReference>
<dbReference type="GO" id="GO:0042802">
    <property type="term" value="F:identical protein binding"/>
    <property type="evidence" value="ECO:0007669"/>
    <property type="project" value="TreeGrafter"/>
</dbReference>
<dbReference type="InterPro" id="IPR000796">
    <property type="entry name" value="Asp_trans"/>
</dbReference>
<reference evidence="9 10" key="1">
    <citation type="submission" date="2016-11" db="EMBL/GenBank/DDBJ databases">
        <authorList>
            <person name="Jaros S."/>
            <person name="Januszkiewicz K."/>
            <person name="Wedrychowicz H."/>
        </authorList>
    </citation>
    <scope>NUCLEOTIDE SEQUENCE [LARGE SCALE GENOMIC DNA]</scope>
    <source>
        <strain evidence="9 10">ATCC 23634</strain>
    </source>
</reference>
<dbReference type="CDD" id="cd00609">
    <property type="entry name" value="AAT_like"/>
    <property type="match status" value="1"/>
</dbReference>
<dbReference type="GO" id="GO:0004838">
    <property type="term" value="F:L-tyrosine-2-oxoglutarate transaminase activity"/>
    <property type="evidence" value="ECO:0007669"/>
    <property type="project" value="TreeGrafter"/>
</dbReference>
<dbReference type="GO" id="GO:0005829">
    <property type="term" value="C:cytosol"/>
    <property type="evidence" value="ECO:0007669"/>
    <property type="project" value="TreeGrafter"/>
</dbReference>
<dbReference type="GO" id="GO:0033585">
    <property type="term" value="P:L-phenylalanine biosynthetic process from chorismate via phenylpyruvate"/>
    <property type="evidence" value="ECO:0007669"/>
    <property type="project" value="TreeGrafter"/>
</dbReference>
<name>A0A1K2HS42_9HYPH</name>
<accession>A0A1K2HS42</accession>
<comment type="cofactor">
    <cofactor evidence="1 7">
        <name>pyridoxal 5'-phosphate</name>
        <dbReference type="ChEBI" id="CHEBI:597326"/>
    </cofactor>
</comment>
<evidence type="ECO:0000256" key="7">
    <source>
        <dbReference type="RuleBase" id="RU000481"/>
    </source>
</evidence>
<dbReference type="PANTHER" id="PTHR11879:SF22">
    <property type="entry name" value="ASPARTATE AMINOTRANSFERASE, MITOCHONDRIAL"/>
    <property type="match status" value="1"/>
</dbReference>